<dbReference type="InterPro" id="IPR039498">
    <property type="entry name" value="NTP_transf_5"/>
</dbReference>
<accession>A0A1Z4BWL2</accession>
<dbReference type="Pfam" id="PF14907">
    <property type="entry name" value="NTP_transf_5"/>
    <property type="match status" value="1"/>
</dbReference>
<keyword evidence="2" id="KW-1185">Reference proteome</keyword>
<organism evidence="1 2">
    <name type="scientific">Methylovulum psychrotolerans</name>
    <dbReference type="NCBI Taxonomy" id="1704499"/>
    <lineage>
        <taxon>Bacteria</taxon>
        <taxon>Pseudomonadati</taxon>
        <taxon>Pseudomonadota</taxon>
        <taxon>Gammaproteobacteria</taxon>
        <taxon>Methylococcales</taxon>
        <taxon>Methylococcaceae</taxon>
        <taxon>Methylovulum</taxon>
    </lineage>
</organism>
<dbReference type="OrthoDB" id="9773927at2"/>
<evidence type="ECO:0008006" key="3">
    <source>
        <dbReference type="Google" id="ProtNLM"/>
    </source>
</evidence>
<dbReference type="Proteomes" id="UP000197019">
    <property type="component" value="Chromosome"/>
</dbReference>
<dbReference type="RefSeq" id="WP_088618506.1">
    <property type="nucleotide sequence ID" value="NZ_CP022129.1"/>
</dbReference>
<gene>
    <name evidence="1" type="ORF">CEK71_05845</name>
</gene>
<evidence type="ECO:0000313" key="1">
    <source>
        <dbReference type="EMBL" id="ASF45630.1"/>
    </source>
</evidence>
<proteinExistence type="predicted"/>
<dbReference type="KEGG" id="mpsy:CEK71_05845"/>
<sequence>MSVQLRHSVHLWPSAEQLHLLQAALLADDKAIRAFCDWRAGIDLDAELGYPVLRLLPLVYHNLLRLGAKDPLMGRLKGVYRRFWCENQQLFFDVLPLVQHLQQGGVDLLLLKGAPLALTYYGNYALRPMSDIDLAVRIGQLPKALALLREIGWDTGPDPSEDDLRYQHAIGCVRNLNQRLDVHFHISRDGLNAAADTWFWEDVETLDFQGVMVWQLAPTALLAHTILHGMRWNEETPIRWIPDALMILRQRGGDVDWQRLFAFADAQRLSQRLALGLGYLSEHFALELPEAVVGRLHNPLRRSWRERIENGVILSERGRWYEHPLTKQWVIFAEYCGLADTDSLLPFLNGYSHYLRYRWRLRGRLEILPTVLAGLWRRLV</sequence>
<dbReference type="Gene3D" id="3.30.460.40">
    <property type="match status" value="1"/>
</dbReference>
<evidence type="ECO:0000313" key="2">
    <source>
        <dbReference type="Proteomes" id="UP000197019"/>
    </source>
</evidence>
<reference evidence="1 2" key="1">
    <citation type="submission" date="2017-06" db="EMBL/GenBank/DDBJ databases">
        <title>Genome Sequencing of the methanotroph Methylovulum psychrotolerants str. HV10-M2 isolated from a high-altitude environment.</title>
        <authorList>
            <person name="Mateos-Rivera A."/>
        </authorList>
    </citation>
    <scope>NUCLEOTIDE SEQUENCE [LARGE SCALE GENOMIC DNA]</scope>
    <source>
        <strain evidence="1 2">HV10_M2</strain>
    </source>
</reference>
<name>A0A1Z4BWL2_9GAMM</name>
<dbReference type="EMBL" id="CP022129">
    <property type="protein sequence ID" value="ASF45630.1"/>
    <property type="molecule type" value="Genomic_DNA"/>
</dbReference>
<protein>
    <recommendedName>
        <fullName evidence="3">Nucleotidyltransferase family protein</fullName>
    </recommendedName>
</protein>
<dbReference type="AlphaFoldDB" id="A0A1Z4BWL2"/>